<evidence type="ECO:0000313" key="2">
    <source>
        <dbReference type="EMBL" id="MFC0390087.1"/>
    </source>
</evidence>
<sequence length="160" mass="18584">MGTDRQSSIHNYKQTAVKIRQSVEGLSEQLIAWKPGPDVWSIQEIIGHLMDSNIVNSYRIRKIISEPVTPIVTFAHEEWVNVQQFNDIPLPEILDAYEALARYNALLLNKLTEEQWQKYGMKNEEQISISHIIDKFICNHVEKHLGQIERNKSEYNANLV</sequence>
<accession>A0ABV6J2H2</accession>
<dbReference type="InterPro" id="IPR034660">
    <property type="entry name" value="DinB/YfiT-like"/>
</dbReference>
<dbReference type="RefSeq" id="WP_204820783.1">
    <property type="nucleotide sequence ID" value="NZ_JANHOF010000020.1"/>
</dbReference>
<dbReference type="Pfam" id="PF12867">
    <property type="entry name" value="DinB_2"/>
    <property type="match status" value="1"/>
</dbReference>
<proteinExistence type="predicted"/>
<name>A0ABV6J2H2_9BACL</name>
<evidence type="ECO:0000313" key="3">
    <source>
        <dbReference type="Proteomes" id="UP001589818"/>
    </source>
</evidence>
<evidence type="ECO:0000259" key="1">
    <source>
        <dbReference type="Pfam" id="PF12867"/>
    </source>
</evidence>
<dbReference type="SUPFAM" id="SSF109854">
    <property type="entry name" value="DinB/YfiT-like putative metalloenzymes"/>
    <property type="match status" value="1"/>
</dbReference>
<feature type="domain" description="DinB-like" evidence="1">
    <location>
        <begin position="13"/>
        <end position="148"/>
    </location>
</feature>
<dbReference type="InterPro" id="IPR024775">
    <property type="entry name" value="DinB-like"/>
</dbReference>
<dbReference type="Gene3D" id="1.20.120.450">
    <property type="entry name" value="dinb family like domain"/>
    <property type="match status" value="1"/>
</dbReference>
<comment type="caution">
    <text evidence="2">The sequence shown here is derived from an EMBL/GenBank/DDBJ whole genome shotgun (WGS) entry which is preliminary data.</text>
</comment>
<keyword evidence="3" id="KW-1185">Reference proteome</keyword>
<gene>
    <name evidence="2" type="ORF">ACFFJ8_01730</name>
</gene>
<reference evidence="2 3" key="1">
    <citation type="submission" date="2024-09" db="EMBL/GenBank/DDBJ databases">
        <authorList>
            <person name="Sun Q."/>
            <person name="Mori K."/>
        </authorList>
    </citation>
    <scope>NUCLEOTIDE SEQUENCE [LARGE SCALE GENOMIC DNA]</scope>
    <source>
        <strain evidence="2 3">CCM 4839</strain>
    </source>
</reference>
<organism evidence="2 3">
    <name type="scientific">Paenibacillus mendelii</name>
    <dbReference type="NCBI Taxonomy" id="206163"/>
    <lineage>
        <taxon>Bacteria</taxon>
        <taxon>Bacillati</taxon>
        <taxon>Bacillota</taxon>
        <taxon>Bacilli</taxon>
        <taxon>Bacillales</taxon>
        <taxon>Paenibacillaceae</taxon>
        <taxon>Paenibacillus</taxon>
    </lineage>
</organism>
<protein>
    <submittedName>
        <fullName evidence="2">DinB family protein</fullName>
    </submittedName>
</protein>
<dbReference type="Proteomes" id="UP001589818">
    <property type="component" value="Unassembled WGS sequence"/>
</dbReference>
<dbReference type="EMBL" id="JBHLVF010000006">
    <property type="protein sequence ID" value="MFC0390087.1"/>
    <property type="molecule type" value="Genomic_DNA"/>
</dbReference>